<sequence>MRPRTPWSTAGTGSCGCSGGHRSTARSCPRTGTSPSCSQLGFWRGQRTEGSCGPSGRRRGRYLPTPLLGASSRTAGGTRSSRACGSACQWCRGRQAPSNITMHSHWWPVLGWPSR</sequence>
<feature type="compositionally biased region" description="Low complexity" evidence="1">
    <location>
        <begin position="69"/>
        <end position="81"/>
    </location>
</feature>
<name>A0A0A9B3G3_ARUDO</name>
<dbReference type="EMBL" id="GBRH01244023">
    <property type="protein sequence ID" value="JAD53872.1"/>
    <property type="molecule type" value="Transcribed_RNA"/>
</dbReference>
<proteinExistence type="predicted"/>
<reference evidence="2" key="1">
    <citation type="submission" date="2014-09" db="EMBL/GenBank/DDBJ databases">
        <authorList>
            <person name="Magalhaes I.L.F."/>
            <person name="Oliveira U."/>
            <person name="Santos F.R."/>
            <person name="Vidigal T.H.D.A."/>
            <person name="Brescovit A.D."/>
            <person name="Santos A.J."/>
        </authorList>
    </citation>
    <scope>NUCLEOTIDE SEQUENCE</scope>
    <source>
        <tissue evidence="2">Shoot tissue taken approximately 20 cm above the soil surface</tissue>
    </source>
</reference>
<protein>
    <submittedName>
        <fullName evidence="2">Uncharacterized protein</fullName>
    </submittedName>
</protein>
<evidence type="ECO:0000256" key="1">
    <source>
        <dbReference type="SAM" id="MobiDB-lite"/>
    </source>
</evidence>
<organism evidence="2">
    <name type="scientific">Arundo donax</name>
    <name type="common">Giant reed</name>
    <name type="synonym">Donax arundinaceus</name>
    <dbReference type="NCBI Taxonomy" id="35708"/>
    <lineage>
        <taxon>Eukaryota</taxon>
        <taxon>Viridiplantae</taxon>
        <taxon>Streptophyta</taxon>
        <taxon>Embryophyta</taxon>
        <taxon>Tracheophyta</taxon>
        <taxon>Spermatophyta</taxon>
        <taxon>Magnoliopsida</taxon>
        <taxon>Liliopsida</taxon>
        <taxon>Poales</taxon>
        <taxon>Poaceae</taxon>
        <taxon>PACMAD clade</taxon>
        <taxon>Arundinoideae</taxon>
        <taxon>Arundineae</taxon>
        <taxon>Arundo</taxon>
    </lineage>
</organism>
<accession>A0A0A9B3G3</accession>
<dbReference type="PROSITE" id="PS51257">
    <property type="entry name" value="PROKAR_LIPOPROTEIN"/>
    <property type="match status" value="1"/>
</dbReference>
<feature type="compositionally biased region" description="Polar residues" evidence="1">
    <location>
        <begin position="30"/>
        <end position="39"/>
    </location>
</feature>
<feature type="region of interest" description="Disordered" evidence="1">
    <location>
        <begin position="1"/>
        <end position="81"/>
    </location>
</feature>
<dbReference type="AlphaFoldDB" id="A0A0A9B3G3"/>
<evidence type="ECO:0000313" key="2">
    <source>
        <dbReference type="EMBL" id="JAD53872.1"/>
    </source>
</evidence>
<reference evidence="2" key="2">
    <citation type="journal article" date="2015" name="Data Brief">
        <title>Shoot transcriptome of the giant reed, Arundo donax.</title>
        <authorList>
            <person name="Barrero R.A."/>
            <person name="Guerrero F.D."/>
            <person name="Moolhuijzen P."/>
            <person name="Goolsby J.A."/>
            <person name="Tidwell J."/>
            <person name="Bellgard S.E."/>
            <person name="Bellgard M.I."/>
        </authorList>
    </citation>
    <scope>NUCLEOTIDE SEQUENCE</scope>
    <source>
        <tissue evidence="2">Shoot tissue taken approximately 20 cm above the soil surface</tissue>
    </source>
</reference>